<dbReference type="GO" id="GO:0005829">
    <property type="term" value="C:cytosol"/>
    <property type="evidence" value="ECO:0007669"/>
    <property type="project" value="TreeGrafter"/>
</dbReference>
<dbReference type="GO" id="GO:0003677">
    <property type="term" value="F:DNA binding"/>
    <property type="evidence" value="ECO:0007669"/>
    <property type="project" value="UniProtKB-UniRule"/>
</dbReference>
<gene>
    <name evidence="5" type="primary">ebfC</name>
    <name evidence="5" type="ORF">BACI348_60015</name>
</gene>
<dbReference type="Pfam" id="PF02575">
    <property type="entry name" value="YbaB_DNA_bd"/>
    <property type="match status" value="1"/>
</dbReference>
<sequence length="121" mass="13318">MKLKINNLKESGVHMRGGMGNMQKMMKQMQKMQKDMAKAQEELAEKVLEGTAGGGMVTVKVNGQKEVVDVAINEEVVDPEDIDMLQDLVLAATNDALKKVDELTNETMGQFTKGMNMPGLF</sequence>
<comment type="function">
    <text evidence="3">Binds to DNA and alters its conformation. May be involved in regulation of gene expression, nucleoid organization and DNA protection.</text>
</comment>
<dbReference type="InterPro" id="IPR036894">
    <property type="entry name" value="YbaB-like_sf"/>
</dbReference>
<evidence type="ECO:0000256" key="4">
    <source>
        <dbReference type="SAM" id="Coils"/>
    </source>
</evidence>
<dbReference type="SUPFAM" id="SSF82607">
    <property type="entry name" value="YbaB-like"/>
    <property type="match status" value="1"/>
</dbReference>
<dbReference type="PANTHER" id="PTHR33449">
    <property type="entry name" value="NUCLEOID-ASSOCIATED PROTEIN YBAB"/>
    <property type="match status" value="1"/>
</dbReference>
<evidence type="ECO:0000313" key="5">
    <source>
        <dbReference type="EMBL" id="VXC42104.1"/>
    </source>
</evidence>
<dbReference type="GO" id="GO:0043590">
    <property type="term" value="C:bacterial nucleoid"/>
    <property type="evidence" value="ECO:0007669"/>
    <property type="project" value="UniProtKB-UniRule"/>
</dbReference>
<protein>
    <recommendedName>
        <fullName evidence="3">Nucleoid-associated protein BACI348_60015</fullName>
    </recommendedName>
</protein>
<dbReference type="NCBIfam" id="TIGR00103">
    <property type="entry name" value="DNA_YbaB_EbfC"/>
    <property type="match status" value="1"/>
</dbReference>
<evidence type="ECO:0000256" key="3">
    <source>
        <dbReference type="HAMAP-Rule" id="MF_00274"/>
    </source>
</evidence>
<evidence type="ECO:0000256" key="2">
    <source>
        <dbReference type="ARBA" id="ARBA00023125"/>
    </source>
</evidence>
<dbReference type="EMBL" id="CABWLH010000011">
    <property type="protein sequence ID" value="VXC42104.1"/>
    <property type="molecule type" value="Genomic_DNA"/>
</dbReference>
<name>A0A5C2CH89_BACAB</name>
<comment type="subunit">
    <text evidence="3">Homodimer.</text>
</comment>
<evidence type="ECO:0000256" key="1">
    <source>
        <dbReference type="ARBA" id="ARBA00022490"/>
    </source>
</evidence>
<dbReference type="PIRSF" id="PIRSF004555">
    <property type="entry name" value="UCP004555"/>
    <property type="match status" value="1"/>
</dbReference>
<keyword evidence="1 3" id="KW-0963">Cytoplasm</keyword>
<dbReference type="InterPro" id="IPR004401">
    <property type="entry name" value="YbaB/EbfC"/>
</dbReference>
<comment type="subcellular location">
    <subcellularLocation>
        <location evidence="3">Cytoplasm</location>
        <location evidence="3">Nucleoid</location>
    </subcellularLocation>
</comment>
<dbReference type="HAMAP" id="MF_00274">
    <property type="entry name" value="DNA_YbaB_EbfC"/>
    <property type="match status" value="1"/>
</dbReference>
<dbReference type="FunFam" id="3.30.1310.10:FF:000002">
    <property type="entry name" value="Nucleoid-associated protein IKC_06587"/>
    <property type="match status" value="1"/>
</dbReference>
<feature type="coiled-coil region" evidence="4">
    <location>
        <begin position="22"/>
        <end position="49"/>
    </location>
</feature>
<dbReference type="Proteomes" id="UP000433089">
    <property type="component" value="Unassembled WGS sequence"/>
</dbReference>
<dbReference type="Gene3D" id="3.30.1310.10">
    <property type="entry name" value="Nucleoid-associated protein YbaB-like domain"/>
    <property type="match status" value="1"/>
</dbReference>
<keyword evidence="4" id="KW-0175">Coiled coil</keyword>
<proteinExistence type="inferred from homology"/>
<reference evidence="5 6" key="1">
    <citation type="submission" date="2019-10" db="EMBL/GenBank/DDBJ databases">
        <authorList>
            <person name="Karimi E."/>
        </authorList>
    </citation>
    <scope>NUCLEOTIDE SEQUENCE [LARGE SCALE GENOMIC DNA]</scope>
    <source>
        <strain evidence="5">Bacillus sp. 348</strain>
    </source>
</reference>
<keyword evidence="2 3" id="KW-0238">DNA-binding</keyword>
<dbReference type="PANTHER" id="PTHR33449:SF1">
    <property type="entry name" value="NUCLEOID-ASSOCIATED PROTEIN YBAB"/>
    <property type="match status" value="1"/>
</dbReference>
<evidence type="ECO:0000313" key="6">
    <source>
        <dbReference type="Proteomes" id="UP000433089"/>
    </source>
</evidence>
<accession>A0A5C2CH89</accession>
<accession>A0A653YHL5</accession>
<comment type="similarity">
    <text evidence="3">Belongs to the YbaB/EbfC family.</text>
</comment>
<organism evidence="5 6">
    <name type="scientific">Bacillus altitudinis</name>
    <dbReference type="NCBI Taxonomy" id="293387"/>
    <lineage>
        <taxon>Bacteria</taxon>
        <taxon>Bacillati</taxon>
        <taxon>Bacillota</taxon>
        <taxon>Bacilli</taxon>
        <taxon>Bacillales</taxon>
        <taxon>Bacillaceae</taxon>
        <taxon>Bacillus</taxon>
    </lineage>
</organism>
<dbReference type="AlphaFoldDB" id="A0A5C2CH89"/>
<accession>A0A1K2DPZ6</accession>